<evidence type="ECO:0000256" key="3">
    <source>
        <dbReference type="ARBA" id="ARBA00022475"/>
    </source>
</evidence>
<feature type="transmembrane region" description="Helical" evidence="8">
    <location>
        <begin position="57"/>
        <end position="76"/>
    </location>
</feature>
<keyword evidence="3" id="KW-1003">Cell membrane</keyword>
<feature type="transmembrane region" description="Helical" evidence="8">
    <location>
        <begin position="308"/>
        <end position="328"/>
    </location>
</feature>
<feature type="domain" description="NADH:quinone oxidoreductase/Mrp antiporter transmembrane" evidence="9">
    <location>
        <begin position="103"/>
        <end position="351"/>
    </location>
</feature>
<dbReference type="PANTHER" id="PTHR42703">
    <property type="entry name" value="NADH DEHYDROGENASE"/>
    <property type="match status" value="1"/>
</dbReference>
<feature type="transmembrane region" description="Helical" evidence="8">
    <location>
        <begin position="178"/>
        <end position="196"/>
    </location>
</feature>
<dbReference type="RefSeq" id="WP_207567332.1">
    <property type="nucleotide sequence ID" value="NZ_CP071446.1"/>
</dbReference>
<comment type="similarity">
    <text evidence="2">Belongs to the CPA3 antiporters (TC 2.A.63) subunit D family.</text>
</comment>
<feature type="transmembrane region" description="Helical" evidence="8">
    <location>
        <begin position="371"/>
        <end position="391"/>
    </location>
</feature>
<keyword evidence="11" id="KW-1185">Reference proteome</keyword>
<name>A0ABX7S7Q2_9BACT</name>
<feature type="transmembrane region" description="Helical" evidence="8">
    <location>
        <begin position="20"/>
        <end position="37"/>
    </location>
</feature>
<dbReference type="InterPro" id="IPR001750">
    <property type="entry name" value="ND/Mrp_TM"/>
</dbReference>
<evidence type="ECO:0000256" key="4">
    <source>
        <dbReference type="ARBA" id="ARBA00022692"/>
    </source>
</evidence>
<feature type="transmembrane region" description="Helical" evidence="8">
    <location>
        <begin position="139"/>
        <end position="158"/>
    </location>
</feature>
<dbReference type="InterPro" id="IPR050586">
    <property type="entry name" value="CPA3_Na-H_Antiporter_D"/>
</dbReference>
<evidence type="ECO:0000256" key="2">
    <source>
        <dbReference type="ARBA" id="ARBA00005346"/>
    </source>
</evidence>
<dbReference type="PANTHER" id="PTHR42703:SF1">
    <property type="entry name" value="NA(+)_H(+) ANTIPORTER SUBUNIT D1"/>
    <property type="match status" value="1"/>
</dbReference>
<gene>
    <name evidence="10" type="ORF">JYK00_03640</name>
</gene>
<proteinExistence type="inferred from homology"/>
<feature type="transmembrane region" description="Helical" evidence="8">
    <location>
        <begin position="110"/>
        <end position="127"/>
    </location>
</feature>
<feature type="transmembrane region" description="Helical" evidence="8">
    <location>
        <begin position="208"/>
        <end position="226"/>
    </location>
</feature>
<comment type="subcellular location">
    <subcellularLocation>
        <location evidence="1">Cell membrane</location>
        <topology evidence="1">Multi-pass membrane protein</topology>
    </subcellularLocation>
    <subcellularLocation>
        <location evidence="7">Membrane</location>
        <topology evidence="7">Multi-pass membrane protein</topology>
    </subcellularLocation>
</comment>
<evidence type="ECO:0000256" key="8">
    <source>
        <dbReference type="SAM" id="Phobius"/>
    </source>
</evidence>
<evidence type="ECO:0000256" key="1">
    <source>
        <dbReference type="ARBA" id="ARBA00004651"/>
    </source>
</evidence>
<dbReference type="EMBL" id="CP071446">
    <property type="protein sequence ID" value="QTA38614.1"/>
    <property type="molecule type" value="Genomic_DNA"/>
</dbReference>
<organism evidence="10 11">
    <name type="scientific">Thermosipho ferrireducens</name>
    <dbReference type="NCBI Taxonomy" id="2571116"/>
    <lineage>
        <taxon>Bacteria</taxon>
        <taxon>Thermotogati</taxon>
        <taxon>Thermotogota</taxon>
        <taxon>Thermotogae</taxon>
        <taxon>Thermotogales</taxon>
        <taxon>Fervidobacteriaceae</taxon>
        <taxon>Thermosipho</taxon>
    </lineage>
</organism>
<evidence type="ECO:0000256" key="7">
    <source>
        <dbReference type="RuleBase" id="RU000320"/>
    </source>
</evidence>
<protein>
    <submittedName>
        <fullName evidence="10">Na+/H+ antiporter subunit D</fullName>
    </submittedName>
</protein>
<feature type="transmembrane region" description="Helical" evidence="8">
    <location>
        <begin position="340"/>
        <end position="359"/>
    </location>
</feature>
<feature type="transmembrane region" description="Helical" evidence="8">
    <location>
        <begin position="232"/>
        <end position="249"/>
    </location>
</feature>
<accession>A0ABX7S7Q2</accession>
<evidence type="ECO:0000313" key="10">
    <source>
        <dbReference type="EMBL" id="QTA38614.1"/>
    </source>
</evidence>
<reference evidence="10 11" key="1">
    <citation type="submission" date="2021-03" db="EMBL/GenBank/DDBJ databases">
        <title>Thermosipho ferrireducens sp.nov., an anaerobic thermophilic iron-reducing bacterium isolated from a deep-sea hydrothermal sulfide deposits.</title>
        <authorList>
            <person name="Zeng X."/>
            <person name="Chen Y."/>
            <person name="Shao Z."/>
        </authorList>
    </citation>
    <scope>NUCLEOTIDE SEQUENCE [LARGE SCALE GENOMIC DNA]</scope>
    <source>
        <strain evidence="10 11">JL129W03</strain>
    </source>
</reference>
<evidence type="ECO:0000256" key="5">
    <source>
        <dbReference type="ARBA" id="ARBA00022989"/>
    </source>
</evidence>
<sequence length="445" mass="50054">MLINLISLSISFIFYILKKVKYLPLLITIFSISGLFFKFDGYLIGYGGIHIVNDNVSFYFILTNVMVTFIVSLMLLKNYEASNYHKNFFISLTHVVLNFLFVSYDLFNIYVLLETITLLIVLLILSGQKFVHKLIGLKYIFVSTFAMNLYLIGVGISYYKGGTFDIEMVVLTGVAKYLIQGALFIKSGLFLFGLWLPDVYSETESEISALLAGIYSYASIYALVRLSDSADVRLIGVLTFVFGVIMALIVNDYKKVLAYSSVSQVGLMLFFLEYTPFFVFVHAIAKSTLFLSSKYVPKNPGKSEKVELLVFIPILISGLSISGMPLTLGGGVKEMLFKNLPMWSLIVSFLTSLYIGKILPVNLKVSDKVDFQKMVLFFSGIIPLFLGVFYYSSFGNVWTIVLGLFLGEILFSRVNFHISFSTEMVLTLSVFSVGFFGLLQYFLKG</sequence>
<dbReference type="Proteomes" id="UP000671862">
    <property type="component" value="Chromosome"/>
</dbReference>
<keyword evidence="6 8" id="KW-0472">Membrane</keyword>
<evidence type="ECO:0000259" key="9">
    <source>
        <dbReference type="Pfam" id="PF00361"/>
    </source>
</evidence>
<evidence type="ECO:0000256" key="6">
    <source>
        <dbReference type="ARBA" id="ARBA00023136"/>
    </source>
</evidence>
<keyword evidence="4 7" id="KW-0812">Transmembrane</keyword>
<feature type="transmembrane region" description="Helical" evidence="8">
    <location>
        <begin position="425"/>
        <end position="443"/>
    </location>
</feature>
<dbReference type="Pfam" id="PF00361">
    <property type="entry name" value="Proton_antipo_M"/>
    <property type="match status" value="1"/>
</dbReference>
<keyword evidence="5 8" id="KW-1133">Transmembrane helix</keyword>
<evidence type="ECO:0000313" key="11">
    <source>
        <dbReference type="Proteomes" id="UP000671862"/>
    </source>
</evidence>